<dbReference type="GeneID" id="37045323"/>
<organism evidence="3 4">
    <name type="scientific">Acaromyces ingoldii</name>
    <dbReference type="NCBI Taxonomy" id="215250"/>
    <lineage>
        <taxon>Eukaryota</taxon>
        <taxon>Fungi</taxon>
        <taxon>Dikarya</taxon>
        <taxon>Basidiomycota</taxon>
        <taxon>Ustilaginomycotina</taxon>
        <taxon>Exobasidiomycetes</taxon>
        <taxon>Exobasidiales</taxon>
        <taxon>Cryptobasidiaceae</taxon>
        <taxon>Acaromyces</taxon>
    </lineage>
</organism>
<dbReference type="GO" id="GO:0000470">
    <property type="term" value="P:maturation of LSU-rRNA"/>
    <property type="evidence" value="ECO:0007669"/>
    <property type="project" value="TreeGrafter"/>
</dbReference>
<dbReference type="RefSeq" id="XP_025381440.1">
    <property type="nucleotide sequence ID" value="XM_025523407.1"/>
</dbReference>
<dbReference type="GO" id="GO:0042134">
    <property type="term" value="F:rRNA primary transcript binding"/>
    <property type="evidence" value="ECO:0007669"/>
    <property type="project" value="InterPro"/>
</dbReference>
<feature type="domain" description="Brix" evidence="2">
    <location>
        <begin position="157"/>
        <end position="342"/>
    </location>
</feature>
<dbReference type="GO" id="GO:0030687">
    <property type="term" value="C:preribosome, large subunit precursor"/>
    <property type="evidence" value="ECO:0007669"/>
    <property type="project" value="TreeGrafter"/>
</dbReference>
<feature type="region of interest" description="Disordered" evidence="1">
    <location>
        <begin position="1"/>
        <end position="168"/>
    </location>
</feature>
<dbReference type="EMBL" id="KZ819634">
    <property type="protein sequence ID" value="PWN94242.1"/>
    <property type="molecule type" value="Genomic_DNA"/>
</dbReference>
<dbReference type="FunCoup" id="A0A316YYQ7">
    <property type="interactions" value="505"/>
</dbReference>
<evidence type="ECO:0000256" key="1">
    <source>
        <dbReference type="SAM" id="MobiDB-lite"/>
    </source>
</evidence>
<feature type="compositionally biased region" description="Basic and acidic residues" evidence="1">
    <location>
        <begin position="44"/>
        <end position="58"/>
    </location>
</feature>
<dbReference type="Pfam" id="PF04427">
    <property type="entry name" value="Brix"/>
    <property type="match status" value="1"/>
</dbReference>
<dbReference type="OrthoDB" id="264354at2759"/>
<evidence type="ECO:0000313" key="3">
    <source>
        <dbReference type="EMBL" id="PWN94242.1"/>
    </source>
</evidence>
<accession>A0A316YYQ7</accession>
<feature type="compositionally biased region" description="Basic residues" evidence="1">
    <location>
        <begin position="30"/>
        <end position="43"/>
    </location>
</feature>
<feature type="compositionally biased region" description="Polar residues" evidence="1">
    <location>
        <begin position="77"/>
        <end position="87"/>
    </location>
</feature>
<dbReference type="PANTHER" id="PTHR22734:SF3">
    <property type="entry name" value="RIBOSOME PRODUCTION FACTOR 1"/>
    <property type="match status" value="1"/>
</dbReference>
<dbReference type="AlphaFoldDB" id="A0A316YYQ7"/>
<dbReference type="SUPFAM" id="SSF52954">
    <property type="entry name" value="Class II aaRS ABD-related"/>
    <property type="match status" value="1"/>
</dbReference>
<reference evidence="3 4" key="1">
    <citation type="journal article" date="2018" name="Mol. Biol. Evol.">
        <title>Broad Genomic Sampling Reveals a Smut Pathogenic Ancestry of the Fungal Clade Ustilaginomycotina.</title>
        <authorList>
            <person name="Kijpornyongpan T."/>
            <person name="Mondo S.J."/>
            <person name="Barry K."/>
            <person name="Sandor L."/>
            <person name="Lee J."/>
            <person name="Lipzen A."/>
            <person name="Pangilinan J."/>
            <person name="LaButti K."/>
            <person name="Hainaut M."/>
            <person name="Henrissat B."/>
            <person name="Grigoriev I.V."/>
            <person name="Spatafora J.W."/>
            <person name="Aime M.C."/>
        </authorList>
    </citation>
    <scope>NUCLEOTIDE SEQUENCE [LARGE SCALE GENOMIC DNA]</scope>
    <source>
        <strain evidence="3 4">MCA 4198</strain>
    </source>
</reference>
<dbReference type="Gene3D" id="3.40.50.10480">
    <property type="entry name" value="Probable brix-domain ribosomal biogenesis protein"/>
    <property type="match status" value="1"/>
</dbReference>
<dbReference type="STRING" id="215250.A0A316YYQ7"/>
<dbReference type="SMART" id="SM00879">
    <property type="entry name" value="Brix"/>
    <property type="match status" value="1"/>
</dbReference>
<feature type="compositionally biased region" description="Polar residues" evidence="1">
    <location>
        <begin position="145"/>
        <end position="165"/>
    </location>
</feature>
<dbReference type="PROSITE" id="PS50833">
    <property type="entry name" value="BRIX"/>
    <property type="match status" value="1"/>
</dbReference>
<gene>
    <name evidence="3" type="ORF">FA10DRAFT_277836</name>
</gene>
<keyword evidence="4" id="KW-1185">Reference proteome</keyword>
<name>A0A316YYQ7_9BASI</name>
<evidence type="ECO:0000313" key="4">
    <source>
        <dbReference type="Proteomes" id="UP000245768"/>
    </source>
</evidence>
<dbReference type="InterPro" id="IPR007109">
    <property type="entry name" value="Brix"/>
</dbReference>
<dbReference type="InterPro" id="IPR044281">
    <property type="entry name" value="IMP4/RPF1"/>
</dbReference>
<dbReference type="GO" id="GO:0005730">
    <property type="term" value="C:nucleolus"/>
    <property type="evidence" value="ECO:0007669"/>
    <property type="project" value="TreeGrafter"/>
</dbReference>
<sequence>MPSSQPPPGEGASGNFSHIGNKFKRQELYRKHRKDKRQEKLKKRVEQAREERGEEGKEKKRARLAANVPRTIENTRDYNPTIINAPNTHPGPGPSQVASTSAAAISSDDEKDENAEEEEAAEAAEEEQEEQEEDEDPHAPPAILITTSLPSNSTSPHLASANSRSHPAERVRDFVDQLLDVFPGAEYRPRAAAKGVGLGKISGWARKRGYDALLVVGEDKKEPFSLTIIGLPLGPTAFFRLTSISMGSEIYGRGHSTKHTPELILNNFTTTLGHRVGGLFQSLFPKVPELQGRQVVTAHNQRDYIFFRRHRYMFKNEDKTKLQEIGPQFTIKLRSLKNGLPKGAGAWDGVIDFDGTGTAPSDEQGVEGVQGRMALANKKRKRATAEEEVQGMEFEWKPKMGVSRRNFFL</sequence>
<dbReference type="Proteomes" id="UP000245768">
    <property type="component" value="Unassembled WGS sequence"/>
</dbReference>
<dbReference type="GO" id="GO:0000460">
    <property type="term" value="P:maturation of 5.8S rRNA"/>
    <property type="evidence" value="ECO:0007669"/>
    <property type="project" value="TreeGrafter"/>
</dbReference>
<protein>
    <submittedName>
        <fullName evidence="3">Brix-domain-containing protein</fullName>
    </submittedName>
</protein>
<dbReference type="PANTHER" id="PTHR22734">
    <property type="entry name" value="U3 SMALL NUCLEOLAR RIBONUCLEOPROTEIN PROTEIN IMP4"/>
    <property type="match status" value="1"/>
</dbReference>
<evidence type="ECO:0000259" key="2">
    <source>
        <dbReference type="PROSITE" id="PS50833"/>
    </source>
</evidence>
<dbReference type="InParanoid" id="A0A316YYQ7"/>
<proteinExistence type="predicted"/>
<feature type="compositionally biased region" description="Acidic residues" evidence="1">
    <location>
        <begin position="107"/>
        <end position="136"/>
    </location>
</feature>